<protein>
    <recommendedName>
        <fullName evidence="3">MalT-like TPR region domain-containing protein</fullName>
    </recommendedName>
</protein>
<accession>A0A4P2QZ58</accession>
<reference evidence="1 2" key="1">
    <citation type="submission" date="2015-09" db="EMBL/GenBank/DDBJ databases">
        <title>Sorangium comparison.</title>
        <authorList>
            <person name="Zaburannyi N."/>
            <person name="Bunk B."/>
            <person name="Overmann J."/>
            <person name="Mueller R."/>
        </authorList>
    </citation>
    <scope>NUCLEOTIDE SEQUENCE [LARGE SCALE GENOMIC DNA]</scope>
    <source>
        <strain evidence="1 2">So ce836</strain>
    </source>
</reference>
<dbReference type="EMBL" id="CP012672">
    <property type="protein sequence ID" value="AUX35880.1"/>
    <property type="molecule type" value="Genomic_DNA"/>
</dbReference>
<dbReference type="Proteomes" id="UP000295497">
    <property type="component" value="Chromosome"/>
</dbReference>
<dbReference type="Pfam" id="PF13424">
    <property type="entry name" value="TPR_12"/>
    <property type="match status" value="1"/>
</dbReference>
<dbReference type="SUPFAM" id="SSF48452">
    <property type="entry name" value="TPR-like"/>
    <property type="match status" value="1"/>
</dbReference>
<organism evidence="1 2">
    <name type="scientific">Sorangium cellulosum</name>
    <name type="common">Polyangium cellulosum</name>
    <dbReference type="NCBI Taxonomy" id="56"/>
    <lineage>
        <taxon>Bacteria</taxon>
        <taxon>Pseudomonadati</taxon>
        <taxon>Myxococcota</taxon>
        <taxon>Polyangia</taxon>
        <taxon>Polyangiales</taxon>
        <taxon>Polyangiaceae</taxon>
        <taxon>Sorangium</taxon>
    </lineage>
</organism>
<dbReference type="SMART" id="SM00028">
    <property type="entry name" value="TPR"/>
    <property type="match status" value="2"/>
</dbReference>
<evidence type="ECO:0008006" key="3">
    <source>
        <dbReference type="Google" id="ProtNLM"/>
    </source>
</evidence>
<gene>
    <name evidence="1" type="ORF">SOCE836_080820</name>
</gene>
<dbReference type="Gene3D" id="1.25.40.10">
    <property type="entry name" value="Tetratricopeptide repeat domain"/>
    <property type="match status" value="1"/>
</dbReference>
<dbReference type="RefSeq" id="WP_165374390.1">
    <property type="nucleotide sequence ID" value="NZ_CP012672.1"/>
</dbReference>
<proteinExistence type="predicted"/>
<sequence>MERIARAFRGIDRGLIVLVDHAANARLGELVRGLAVGHPELDVLTEAPRVEDVPRGALIVLAARAVDALWLNYARPIFRERGLKVVLWSTAEVTATLAKEAPDFLDWTSRRFECPGGVPRQAILGLRAALCARAPGVRWRGPELDASFEAAFPGRPLVRVRADLPYDALIEAARSAGRGWIAWSEIYSERDLYRVRWAMAEAGRRGRVVLDAPRIVHDELRSPVKDYWLVHGQLMNLHYAREVLSAAGAQAPGRLAALLDLEPEAIRLAVALLNAGVSSASVEEAARESSDPGAAVARLASGQASSLVLQERFEAMPPVRRAFEMDRVARKRHASERAETLARLGERASATRAVGESDVEPLLRAGSVSAEAWDAMIAAARRVQAHDVAACWSTRGSGSTGGVIRRTFLECILAAQHALADRDVDAALRAVEEIREDDTLIGGNDEYYDRVVFRVARAALAAGRAGEGERLFERLIDWGNRQSMTSEQLECLLQLAELDAVMVERRLRERMRTHAPEKALWKQFVAHQVLAEALAVQGRFAEAEDQLRQALALEAYVNPHSIVQMLTGLAGMLAEQGRHAEAELLATKALEIARLHGSSASCDGVLALCRLAESRAALGRPDARETAQQALDALRAEFEEQDPVRGETEHHLLRILGLEG</sequence>
<dbReference type="AlphaFoldDB" id="A0A4P2QZ58"/>
<evidence type="ECO:0000313" key="1">
    <source>
        <dbReference type="EMBL" id="AUX35880.1"/>
    </source>
</evidence>
<evidence type="ECO:0000313" key="2">
    <source>
        <dbReference type="Proteomes" id="UP000295497"/>
    </source>
</evidence>
<dbReference type="InterPro" id="IPR019734">
    <property type="entry name" value="TPR_rpt"/>
</dbReference>
<dbReference type="InterPro" id="IPR011990">
    <property type="entry name" value="TPR-like_helical_dom_sf"/>
</dbReference>
<name>A0A4P2QZ58_SORCE</name>